<dbReference type="AlphaFoldDB" id="A0A397Z9P4"/>
<gene>
    <name evidence="1" type="ORF">BRARA_E01331</name>
</gene>
<evidence type="ECO:0000313" key="1">
    <source>
        <dbReference type="EMBL" id="RID62245.1"/>
    </source>
</evidence>
<accession>A0A397Z9P4</accession>
<organism evidence="1 2">
    <name type="scientific">Brassica campestris</name>
    <name type="common">Field mustard</name>
    <dbReference type="NCBI Taxonomy" id="3711"/>
    <lineage>
        <taxon>Eukaryota</taxon>
        <taxon>Viridiplantae</taxon>
        <taxon>Streptophyta</taxon>
        <taxon>Embryophyta</taxon>
        <taxon>Tracheophyta</taxon>
        <taxon>Spermatophyta</taxon>
        <taxon>Magnoliopsida</taxon>
        <taxon>eudicotyledons</taxon>
        <taxon>Gunneridae</taxon>
        <taxon>Pentapetalae</taxon>
        <taxon>rosids</taxon>
        <taxon>malvids</taxon>
        <taxon>Brassicales</taxon>
        <taxon>Brassicaceae</taxon>
        <taxon>Brassiceae</taxon>
        <taxon>Brassica</taxon>
    </lineage>
</organism>
<dbReference type="EMBL" id="CM010632">
    <property type="protein sequence ID" value="RID62245.1"/>
    <property type="molecule type" value="Genomic_DNA"/>
</dbReference>
<proteinExistence type="predicted"/>
<dbReference type="Proteomes" id="UP000264353">
    <property type="component" value="Chromosome A5"/>
</dbReference>
<name>A0A397Z9P4_BRACM</name>
<sequence length="39" mass="4483">MSQEDDIDVTPLSHCQTDWLGAWGGILSLILKKWRQNNL</sequence>
<protein>
    <submittedName>
        <fullName evidence="1">Uncharacterized protein</fullName>
    </submittedName>
</protein>
<reference evidence="1 2" key="1">
    <citation type="submission" date="2018-06" db="EMBL/GenBank/DDBJ databases">
        <title>WGS assembly of Brassica rapa FPsc.</title>
        <authorList>
            <person name="Bowman J."/>
            <person name="Kohchi T."/>
            <person name="Yamato K."/>
            <person name="Jenkins J."/>
            <person name="Shu S."/>
            <person name="Ishizaki K."/>
            <person name="Yamaoka S."/>
            <person name="Nishihama R."/>
            <person name="Nakamura Y."/>
            <person name="Berger F."/>
            <person name="Adam C."/>
            <person name="Aki S."/>
            <person name="Althoff F."/>
            <person name="Araki T."/>
            <person name="Arteaga-Vazquez M."/>
            <person name="Balasubrmanian S."/>
            <person name="Bauer D."/>
            <person name="Boehm C."/>
            <person name="Briginshaw L."/>
            <person name="Caballero-Perez J."/>
            <person name="Catarino B."/>
            <person name="Chen F."/>
            <person name="Chiyoda S."/>
            <person name="Chovatia M."/>
            <person name="Davies K."/>
            <person name="Delmans M."/>
            <person name="Demura T."/>
            <person name="Dierschke T."/>
            <person name="Dolan L."/>
            <person name="Dorantes-Acosta A."/>
            <person name="Eklund D."/>
            <person name="Florent S."/>
            <person name="Flores-Sandoval E."/>
            <person name="Fujiyama A."/>
            <person name="Fukuzawa H."/>
            <person name="Galik B."/>
            <person name="Grimanelli D."/>
            <person name="Grimwood J."/>
            <person name="Grossniklaus U."/>
            <person name="Hamada T."/>
            <person name="Haseloff J."/>
            <person name="Hetherington A."/>
            <person name="Higo A."/>
            <person name="Hirakawa Y."/>
            <person name="Hundley H."/>
            <person name="Ikeda Y."/>
            <person name="Inoue K."/>
            <person name="Inoue S."/>
            <person name="Ishida S."/>
            <person name="Jia Q."/>
            <person name="Kakita M."/>
            <person name="Kanazawa T."/>
            <person name="Kawai Y."/>
            <person name="Kawashima T."/>
            <person name="Kennedy M."/>
            <person name="Kinose K."/>
            <person name="Kinoshita T."/>
            <person name="Kohara Y."/>
            <person name="Koide E."/>
            <person name="Komatsu K."/>
            <person name="Kopischke S."/>
            <person name="Kubo M."/>
            <person name="Kyozuka J."/>
            <person name="Lagercrantz U."/>
            <person name="Lin S."/>
            <person name="Lindquist E."/>
            <person name="Lipzen A."/>
            <person name="Lu C."/>
            <person name="Luna E."/>
            <person name="Martienssen R."/>
            <person name="Minamino N."/>
            <person name="Mizutani M."/>
            <person name="Mizutani M."/>
            <person name="Mochizuki N."/>
            <person name="Monte I."/>
            <person name="Mosher R."/>
            <person name="Nagasaki H."/>
            <person name="Nakagami H."/>
            <person name="Naramoto S."/>
            <person name="Nishitani K."/>
            <person name="Ohtani M."/>
            <person name="Okamoto T."/>
            <person name="Okumura M."/>
            <person name="Phillips J."/>
            <person name="Pollak B."/>
            <person name="Reinders A."/>
            <person name="Roevekamp M."/>
            <person name="Sano R."/>
            <person name="Sawa S."/>
            <person name="Schmid M."/>
            <person name="Shirakawa M."/>
            <person name="Solano R."/>
            <person name="Spunde A."/>
            <person name="Suetsugu N."/>
            <person name="Sugano S."/>
            <person name="Sugiyama A."/>
            <person name="Sun R."/>
            <person name="Suzuki Y."/>
            <person name="Takenaka M."/>
            <person name="Takezawa D."/>
            <person name="Tomogane H."/>
            <person name="Tsuzuki M."/>
            <person name="Ueda T."/>
            <person name="Umeda M."/>
            <person name="Ward J."/>
            <person name="Watanabe Y."/>
            <person name="Yazaki K."/>
            <person name="Yokoyama R."/>
            <person name="Yoshitake Y."/>
            <person name="Yotsui I."/>
            <person name="Zachgo S."/>
            <person name="Schmutz J."/>
        </authorList>
    </citation>
    <scope>NUCLEOTIDE SEQUENCE [LARGE SCALE GENOMIC DNA]</scope>
    <source>
        <strain evidence="2">cv. B-3</strain>
    </source>
</reference>
<evidence type="ECO:0000313" key="2">
    <source>
        <dbReference type="Proteomes" id="UP000264353"/>
    </source>
</evidence>